<keyword evidence="2" id="KW-1185">Reference proteome</keyword>
<dbReference type="RefSeq" id="XP_033588952.1">
    <property type="nucleotide sequence ID" value="XM_033729694.1"/>
</dbReference>
<dbReference type="Proteomes" id="UP000799767">
    <property type="component" value="Unassembled WGS sequence"/>
</dbReference>
<name>A0A6A6PQU5_9PEZI</name>
<sequence>MPQMLSLLRLFTPRSFPFNSSMSEVVRAFARSSRDWRDARPGIYRILMGAALPRCVPVIPQPVRSHATTPALPSCAIHGLNGGMGMSKPSPLFQGEHCLYPTEFPHRDSMWDVGFVRGVGFQPPPMESPLTKAKAVTRFCPVSTTIRTVIIRCNGWRRVSIVYKWG</sequence>
<gene>
    <name evidence="1" type="ORF">BDY17DRAFT_158951</name>
</gene>
<organism evidence="1 2">
    <name type="scientific">Neohortaea acidophila</name>
    <dbReference type="NCBI Taxonomy" id="245834"/>
    <lineage>
        <taxon>Eukaryota</taxon>
        <taxon>Fungi</taxon>
        <taxon>Dikarya</taxon>
        <taxon>Ascomycota</taxon>
        <taxon>Pezizomycotina</taxon>
        <taxon>Dothideomycetes</taxon>
        <taxon>Dothideomycetidae</taxon>
        <taxon>Mycosphaerellales</taxon>
        <taxon>Teratosphaeriaceae</taxon>
        <taxon>Neohortaea</taxon>
    </lineage>
</organism>
<dbReference type="EMBL" id="MU001636">
    <property type="protein sequence ID" value="KAF2482382.1"/>
    <property type="molecule type" value="Genomic_DNA"/>
</dbReference>
<protein>
    <submittedName>
        <fullName evidence="1">Uncharacterized protein</fullName>
    </submittedName>
</protein>
<dbReference type="AlphaFoldDB" id="A0A6A6PQU5"/>
<evidence type="ECO:0000313" key="1">
    <source>
        <dbReference type="EMBL" id="KAF2482382.1"/>
    </source>
</evidence>
<evidence type="ECO:0000313" key="2">
    <source>
        <dbReference type="Proteomes" id="UP000799767"/>
    </source>
</evidence>
<accession>A0A6A6PQU5</accession>
<dbReference type="GeneID" id="54470696"/>
<proteinExistence type="predicted"/>
<reference evidence="1" key="1">
    <citation type="journal article" date="2020" name="Stud. Mycol.">
        <title>101 Dothideomycetes genomes: a test case for predicting lifestyles and emergence of pathogens.</title>
        <authorList>
            <person name="Haridas S."/>
            <person name="Albert R."/>
            <person name="Binder M."/>
            <person name="Bloem J."/>
            <person name="Labutti K."/>
            <person name="Salamov A."/>
            <person name="Andreopoulos B."/>
            <person name="Baker S."/>
            <person name="Barry K."/>
            <person name="Bills G."/>
            <person name="Bluhm B."/>
            <person name="Cannon C."/>
            <person name="Castanera R."/>
            <person name="Culley D."/>
            <person name="Daum C."/>
            <person name="Ezra D."/>
            <person name="Gonzalez J."/>
            <person name="Henrissat B."/>
            <person name="Kuo A."/>
            <person name="Liang C."/>
            <person name="Lipzen A."/>
            <person name="Lutzoni F."/>
            <person name="Magnuson J."/>
            <person name="Mondo S."/>
            <person name="Nolan M."/>
            <person name="Ohm R."/>
            <person name="Pangilinan J."/>
            <person name="Park H.-J."/>
            <person name="Ramirez L."/>
            <person name="Alfaro M."/>
            <person name="Sun H."/>
            <person name="Tritt A."/>
            <person name="Yoshinaga Y."/>
            <person name="Zwiers L.-H."/>
            <person name="Turgeon B."/>
            <person name="Goodwin S."/>
            <person name="Spatafora J."/>
            <person name="Crous P."/>
            <person name="Grigoriev I."/>
        </authorList>
    </citation>
    <scope>NUCLEOTIDE SEQUENCE</scope>
    <source>
        <strain evidence="1">CBS 113389</strain>
    </source>
</reference>